<reference evidence="1 2" key="1">
    <citation type="submission" date="2019-05" db="EMBL/GenBank/DDBJ databases">
        <authorList>
            <person name="Hariharan J."/>
            <person name="Choudoir M.J."/>
            <person name="Diebold P."/>
            <person name="Panke-Buisse K."/>
            <person name="Buckley D.H."/>
        </authorList>
    </citation>
    <scope>NUCLEOTIDE SEQUENCE [LARGE SCALE GENOMIC DNA]</scope>
    <source>
        <strain evidence="1 2">SUN51</strain>
    </source>
</reference>
<dbReference type="OrthoDB" id="4290974at2"/>
<dbReference type="Pfam" id="PF19730">
    <property type="entry name" value="DUF6221"/>
    <property type="match status" value="1"/>
</dbReference>
<keyword evidence="2" id="KW-1185">Reference proteome</keyword>
<name>A0A5B0A577_9ACTN</name>
<accession>A0A5B0A577</accession>
<dbReference type="RefSeq" id="WP_149515098.1">
    <property type="nucleotide sequence ID" value="NZ_VDFC01000065.1"/>
</dbReference>
<dbReference type="EMBL" id="VDFC01000065">
    <property type="protein sequence ID" value="KAA0924272.1"/>
    <property type="molecule type" value="Genomic_DNA"/>
</dbReference>
<organism evidence="1 2">
    <name type="scientific">Streptomyces apricus</name>
    <dbReference type="NCBI Taxonomy" id="1828112"/>
    <lineage>
        <taxon>Bacteria</taxon>
        <taxon>Bacillati</taxon>
        <taxon>Actinomycetota</taxon>
        <taxon>Actinomycetes</taxon>
        <taxon>Kitasatosporales</taxon>
        <taxon>Streptomycetaceae</taxon>
        <taxon>Streptomyces</taxon>
    </lineage>
</organism>
<evidence type="ECO:0000313" key="2">
    <source>
        <dbReference type="Proteomes" id="UP000324965"/>
    </source>
</evidence>
<comment type="caution">
    <text evidence="1">The sequence shown here is derived from an EMBL/GenBank/DDBJ whole genome shotgun (WGS) entry which is preliminary data.</text>
</comment>
<proteinExistence type="predicted"/>
<sequence length="127" mass="14436">MGQVDEVMVVFLRARFREDETAARALKPGKNEELIRLRDRVLADVEAKRQLLDWVLTIPWDAYEGSRTIVRQLVMGAIESIPLKLRSPVALTLLAAYVNHPDFPPEWKGLVDELAEDGARAQARTDR</sequence>
<protein>
    <submittedName>
        <fullName evidence="1">Uncharacterized protein</fullName>
    </submittedName>
</protein>
<gene>
    <name evidence="1" type="ORF">FGF04_33160</name>
</gene>
<dbReference type="InterPro" id="IPR046193">
    <property type="entry name" value="DUF6221"/>
</dbReference>
<evidence type="ECO:0000313" key="1">
    <source>
        <dbReference type="EMBL" id="KAA0924272.1"/>
    </source>
</evidence>
<dbReference type="AlphaFoldDB" id="A0A5B0A577"/>
<dbReference type="Proteomes" id="UP000324965">
    <property type="component" value="Unassembled WGS sequence"/>
</dbReference>